<name>A0ABW2UEB1_9BACT</name>
<organism evidence="1 2">
    <name type="scientific">Hymenobacter humi</name>
    <dbReference type="NCBI Taxonomy" id="1411620"/>
    <lineage>
        <taxon>Bacteria</taxon>
        <taxon>Pseudomonadati</taxon>
        <taxon>Bacteroidota</taxon>
        <taxon>Cytophagia</taxon>
        <taxon>Cytophagales</taxon>
        <taxon>Hymenobacteraceae</taxon>
        <taxon>Hymenobacter</taxon>
    </lineage>
</organism>
<gene>
    <name evidence="1" type="ORF">ACFQT0_29995</name>
</gene>
<dbReference type="RefSeq" id="WP_380207094.1">
    <property type="nucleotide sequence ID" value="NZ_JBHTEK010000006.1"/>
</dbReference>
<evidence type="ECO:0000313" key="2">
    <source>
        <dbReference type="Proteomes" id="UP001596513"/>
    </source>
</evidence>
<evidence type="ECO:0000313" key="1">
    <source>
        <dbReference type="EMBL" id="MFC7671157.1"/>
    </source>
</evidence>
<sequence>MHASLSRWLSQQPAGAATAAGRQRLLTRGLDLVHGTALAPKPYERFLLDQFVRGNLTIDQALAHLEAQEYE</sequence>
<protein>
    <recommendedName>
        <fullName evidence="3">Antitoxin VbhA domain-containing protein</fullName>
    </recommendedName>
</protein>
<accession>A0ABW2UEB1</accession>
<comment type="caution">
    <text evidence="1">The sequence shown here is derived from an EMBL/GenBank/DDBJ whole genome shotgun (WGS) entry which is preliminary data.</text>
</comment>
<reference evidence="2" key="1">
    <citation type="journal article" date="2019" name="Int. J. Syst. Evol. Microbiol.">
        <title>The Global Catalogue of Microorganisms (GCM) 10K type strain sequencing project: providing services to taxonomists for standard genome sequencing and annotation.</title>
        <authorList>
            <consortium name="The Broad Institute Genomics Platform"/>
            <consortium name="The Broad Institute Genome Sequencing Center for Infectious Disease"/>
            <person name="Wu L."/>
            <person name="Ma J."/>
        </authorList>
    </citation>
    <scope>NUCLEOTIDE SEQUENCE [LARGE SCALE GENOMIC DNA]</scope>
    <source>
        <strain evidence="2">JCM 19635</strain>
    </source>
</reference>
<dbReference type="Proteomes" id="UP001596513">
    <property type="component" value="Unassembled WGS sequence"/>
</dbReference>
<keyword evidence="2" id="KW-1185">Reference proteome</keyword>
<proteinExistence type="predicted"/>
<dbReference type="EMBL" id="JBHTEK010000006">
    <property type="protein sequence ID" value="MFC7671157.1"/>
    <property type="molecule type" value="Genomic_DNA"/>
</dbReference>
<evidence type="ECO:0008006" key="3">
    <source>
        <dbReference type="Google" id="ProtNLM"/>
    </source>
</evidence>